<dbReference type="EMBL" id="GGYP01002564">
    <property type="protein sequence ID" value="MDE47335.1"/>
    <property type="molecule type" value="Transcribed_RNA"/>
</dbReference>
<dbReference type="InterPro" id="IPR036736">
    <property type="entry name" value="ACP-like_sf"/>
</dbReference>
<keyword evidence="13 14" id="KW-0275">Fatty acid biosynthesis</keyword>
<evidence type="ECO:0000256" key="9">
    <source>
        <dbReference type="ARBA" id="ARBA00022946"/>
    </source>
</evidence>
<name>A0A6G1SA10_9ACAR</name>
<evidence type="ECO:0000256" key="1">
    <source>
        <dbReference type="ARBA" id="ARBA00004173"/>
    </source>
</evidence>
<comment type="subcellular location">
    <subcellularLocation>
        <location evidence="1">Mitochondrion</location>
    </subcellularLocation>
</comment>
<comment type="function">
    <text evidence="14">Carrier of the growing fatty acid chain in fatty acid biosynthesis.</text>
</comment>
<dbReference type="AlphaFoldDB" id="A0A6G1SA10"/>
<dbReference type="FunFam" id="1.10.1200.10:FF:000003">
    <property type="entry name" value="Acyl carrier protein"/>
    <property type="match status" value="2"/>
</dbReference>
<comment type="pathway">
    <text evidence="2">Lipid metabolism; fatty acid biosynthesis.</text>
</comment>
<dbReference type="Pfam" id="PF00550">
    <property type="entry name" value="PP-binding"/>
    <property type="match status" value="2"/>
</dbReference>
<dbReference type="PROSITE" id="PS50075">
    <property type="entry name" value="CARRIER"/>
    <property type="match status" value="2"/>
</dbReference>
<feature type="domain" description="Carrier" evidence="16">
    <location>
        <begin position="199"/>
        <end position="274"/>
    </location>
</feature>
<dbReference type="InterPro" id="IPR003231">
    <property type="entry name" value="ACP"/>
</dbReference>
<evidence type="ECO:0000313" key="17">
    <source>
        <dbReference type="EMBL" id="MDE47335.1"/>
    </source>
</evidence>
<evidence type="ECO:0000256" key="11">
    <source>
        <dbReference type="ARBA" id="ARBA00023098"/>
    </source>
</evidence>
<dbReference type="GO" id="GO:0000035">
    <property type="term" value="F:acyl binding"/>
    <property type="evidence" value="ECO:0007669"/>
    <property type="project" value="TreeGrafter"/>
</dbReference>
<keyword evidence="4" id="KW-0813">Transport</keyword>
<evidence type="ECO:0000256" key="4">
    <source>
        <dbReference type="ARBA" id="ARBA00022448"/>
    </source>
</evidence>
<evidence type="ECO:0000256" key="14">
    <source>
        <dbReference type="RuleBase" id="RU000722"/>
    </source>
</evidence>
<evidence type="ECO:0000256" key="5">
    <source>
        <dbReference type="ARBA" id="ARBA00022450"/>
    </source>
</evidence>
<gene>
    <name evidence="17" type="primary">mtacp1</name>
    <name evidence="17" type="ORF">g.11842</name>
</gene>
<dbReference type="Gene3D" id="1.10.1200.10">
    <property type="entry name" value="ACP-like"/>
    <property type="match status" value="2"/>
</dbReference>
<evidence type="ECO:0000256" key="7">
    <source>
        <dbReference type="ARBA" id="ARBA00022553"/>
    </source>
</evidence>
<accession>A0A6G1SA10</accession>
<keyword evidence="9" id="KW-0809">Transit peptide</keyword>
<keyword evidence="11" id="KW-0443">Lipid metabolism</keyword>
<keyword evidence="12" id="KW-0496">Mitochondrion</keyword>
<reference evidence="17" key="1">
    <citation type="submission" date="2018-10" db="EMBL/GenBank/DDBJ databases">
        <title>Transcriptome assembly of Aceria tosichella (Wheat curl mite) Type 2.</title>
        <authorList>
            <person name="Scully E.D."/>
            <person name="Geib S.M."/>
            <person name="Palmer N.A."/>
            <person name="Gupta A.K."/>
            <person name="Sarath G."/>
            <person name="Tatineni S."/>
        </authorList>
    </citation>
    <scope>NUCLEOTIDE SEQUENCE</scope>
    <source>
        <strain evidence="17">LincolnNE</strain>
    </source>
</reference>
<dbReference type="HAMAP" id="MF_01217">
    <property type="entry name" value="Acyl_carrier"/>
    <property type="match status" value="2"/>
</dbReference>
<evidence type="ECO:0000256" key="15">
    <source>
        <dbReference type="SAM" id="MobiDB-lite"/>
    </source>
</evidence>
<dbReference type="InterPro" id="IPR009081">
    <property type="entry name" value="PP-bd_ACP"/>
</dbReference>
<keyword evidence="7" id="KW-0597">Phosphoprotein</keyword>
<sequence>MNSILGIASRILSRPILERALLKRPAFTGTLALNKRWAHNAPLTYDFVRERILLVLRLYDKVNPEKLTLDSHFVNDLGLDSLDHVEIIMELENEFNFDIPDKDAETLVTPRHILKYIVDKEECYEELQHHDHHDDHGHGDHGHGHDKHVSAGSHHDNSSLHPQTRGFCSLSTISKRFMSDGKKYPTSFFAKPPTEIKIEDIQARVMKVCSKYDKIDSEKLDLTSHFVQDLGLDSLDHVEIMMELEDEFGLEIPDQDAEKLMRPVEIAKYIFRQEEKRAFQPEDRPL</sequence>
<keyword evidence="8" id="KW-0276">Fatty acid metabolism</keyword>
<evidence type="ECO:0000256" key="10">
    <source>
        <dbReference type="ARBA" id="ARBA00022982"/>
    </source>
</evidence>
<evidence type="ECO:0000256" key="3">
    <source>
        <dbReference type="ARBA" id="ARBA00010930"/>
    </source>
</evidence>
<dbReference type="PANTHER" id="PTHR20863">
    <property type="entry name" value="ACYL CARRIER PROTEIN"/>
    <property type="match status" value="1"/>
</dbReference>
<keyword evidence="10" id="KW-0249">Electron transport</keyword>
<evidence type="ECO:0000259" key="16">
    <source>
        <dbReference type="PROSITE" id="PS50075"/>
    </source>
</evidence>
<feature type="domain" description="Carrier" evidence="16">
    <location>
        <begin position="46"/>
        <end position="121"/>
    </location>
</feature>
<feature type="region of interest" description="Disordered" evidence="15">
    <location>
        <begin position="130"/>
        <end position="163"/>
    </location>
</feature>
<dbReference type="GO" id="GO:0005739">
    <property type="term" value="C:mitochondrion"/>
    <property type="evidence" value="ECO:0007669"/>
    <property type="project" value="UniProtKB-SubCell"/>
</dbReference>
<keyword evidence="5 14" id="KW-0596">Phosphopantetheine</keyword>
<proteinExistence type="inferred from homology"/>
<comment type="similarity">
    <text evidence="3">Belongs to the acyl carrier protein (ACP) family.</text>
</comment>
<protein>
    <recommendedName>
        <fullName evidence="14">Acyl carrier protein</fullName>
    </recommendedName>
</protein>
<evidence type="ECO:0000256" key="6">
    <source>
        <dbReference type="ARBA" id="ARBA00022516"/>
    </source>
</evidence>
<evidence type="ECO:0000256" key="2">
    <source>
        <dbReference type="ARBA" id="ARBA00005194"/>
    </source>
</evidence>
<feature type="compositionally biased region" description="Basic and acidic residues" evidence="15">
    <location>
        <begin position="130"/>
        <end position="158"/>
    </location>
</feature>
<dbReference type="SUPFAM" id="SSF47336">
    <property type="entry name" value="ACP-like"/>
    <property type="match status" value="2"/>
</dbReference>
<evidence type="ECO:0000256" key="12">
    <source>
        <dbReference type="ARBA" id="ARBA00023128"/>
    </source>
</evidence>
<dbReference type="PANTHER" id="PTHR20863:SF28">
    <property type="entry name" value="ACYL CARRIER PROTEIN, MITOCHONDRIAL"/>
    <property type="match status" value="1"/>
</dbReference>
<keyword evidence="6 14" id="KW-0444">Lipid biosynthesis</keyword>
<dbReference type="GO" id="GO:0000036">
    <property type="term" value="F:acyl carrier activity"/>
    <property type="evidence" value="ECO:0007669"/>
    <property type="project" value="TreeGrafter"/>
</dbReference>
<organism evidence="17">
    <name type="scientific">Aceria tosichella</name>
    <name type="common">wheat curl mite</name>
    <dbReference type="NCBI Taxonomy" id="561515"/>
    <lineage>
        <taxon>Eukaryota</taxon>
        <taxon>Metazoa</taxon>
        <taxon>Ecdysozoa</taxon>
        <taxon>Arthropoda</taxon>
        <taxon>Chelicerata</taxon>
        <taxon>Arachnida</taxon>
        <taxon>Acari</taxon>
        <taxon>Acariformes</taxon>
        <taxon>Trombidiformes</taxon>
        <taxon>Prostigmata</taxon>
        <taxon>Eupodina</taxon>
        <taxon>Eriophyoidea</taxon>
        <taxon>Eriophyidae</taxon>
        <taxon>Eriophyinae</taxon>
        <taxon>Aceriini</taxon>
        <taxon>Aceria</taxon>
    </lineage>
</organism>
<evidence type="ECO:0000256" key="8">
    <source>
        <dbReference type="ARBA" id="ARBA00022832"/>
    </source>
</evidence>
<evidence type="ECO:0000256" key="13">
    <source>
        <dbReference type="ARBA" id="ARBA00023160"/>
    </source>
</evidence>